<dbReference type="PROSITE" id="PS00012">
    <property type="entry name" value="PHOSPHOPANTETHEINE"/>
    <property type="match status" value="1"/>
</dbReference>
<dbReference type="Pfam" id="PF16197">
    <property type="entry name" value="KAsynt_C_assoc"/>
    <property type="match status" value="1"/>
</dbReference>
<dbReference type="PROSITE" id="PS52004">
    <property type="entry name" value="KS3_2"/>
    <property type="match status" value="1"/>
</dbReference>
<protein>
    <submittedName>
        <fullName evidence="13">Polyketide synthase</fullName>
    </submittedName>
</protein>
<dbReference type="GO" id="GO:1901336">
    <property type="term" value="P:lactone biosynthetic process"/>
    <property type="evidence" value="ECO:0007669"/>
    <property type="project" value="UniProtKB-ARBA"/>
</dbReference>
<feature type="active site" description="Proton acceptor; for dehydratase activity" evidence="8">
    <location>
        <position position="1015"/>
    </location>
</feature>
<dbReference type="InterPro" id="IPR029063">
    <property type="entry name" value="SAM-dependent_MTases_sf"/>
</dbReference>
<dbReference type="InterPro" id="IPR006162">
    <property type="entry name" value="Ppantetheine_attach_site"/>
</dbReference>
<dbReference type="InterPro" id="IPR014043">
    <property type="entry name" value="Acyl_transferase_dom"/>
</dbReference>
<dbReference type="CDD" id="cd05195">
    <property type="entry name" value="enoyl_red"/>
    <property type="match status" value="1"/>
</dbReference>
<dbReference type="InterPro" id="IPR036736">
    <property type="entry name" value="ACP-like_sf"/>
</dbReference>
<feature type="active site" description="Proton donor; for dehydratase activity" evidence="8">
    <location>
        <position position="1208"/>
    </location>
</feature>
<dbReference type="InterPro" id="IPR013154">
    <property type="entry name" value="ADH-like_N"/>
</dbReference>
<dbReference type="InterPro" id="IPR056501">
    <property type="entry name" value="NAD-bd_HRPKS_sdrA"/>
</dbReference>
<dbReference type="Gene3D" id="3.90.180.10">
    <property type="entry name" value="Medium-chain alcohol dehydrogenases, catalytic domain"/>
    <property type="match status" value="1"/>
</dbReference>
<dbReference type="Pfam" id="PF23114">
    <property type="entry name" value="NAD-bd_HRPKS_sdrA"/>
    <property type="match status" value="1"/>
</dbReference>
<dbReference type="InterPro" id="IPR011032">
    <property type="entry name" value="GroES-like_sf"/>
</dbReference>
<evidence type="ECO:0000313" key="14">
    <source>
        <dbReference type="Proteomes" id="UP001285441"/>
    </source>
</evidence>
<dbReference type="GO" id="GO:0031177">
    <property type="term" value="F:phosphopantetheine binding"/>
    <property type="evidence" value="ECO:0007669"/>
    <property type="project" value="InterPro"/>
</dbReference>
<dbReference type="SUPFAM" id="SSF55048">
    <property type="entry name" value="Probable ACP-binding domain of malonyl-CoA ACP transacylase"/>
    <property type="match status" value="1"/>
</dbReference>
<evidence type="ECO:0000259" key="11">
    <source>
        <dbReference type="PROSITE" id="PS52004"/>
    </source>
</evidence>
<dbReference type="InterPro" id="IPR014031">
    <property type="entry name" value="Ketoacyl_synth_C"/>
</dbReference>
<dbReference type="SUPFAM" id="SSF52151">
    <property type="entry name" value="FabD/lysophospholipase-like"/>
    <property type="match status" value="1"/>
</dbReference>
<feature type="region of interest" description="Disordered" evidence="9">
    <location>
        <begin position="456"/>
        <end position="475"/>
    </location>
</feature>
<dbReference type="InterPro" id="IPR036291">
    <property type="entry name" value="NAD(P)-bd_dom_sf"/>
</dbReference>
<evidence type="ECO:0000256" key="1">
    <source>
        <dbReference type="ARBA" id="ARBA00022450"/>
    </source>
</evidence>
<dbReference type="InterPro" id="IPR042104">
    <property type="entry name" value="PKS_dehydratase_sf"/>
</dbReference>
<keyword evidence="14" id="KW-1185">Reference proteome</keyword>
<organism evidence="13 14">
    <name type="scientific">Podospora didyma</name>
    <dbReference type="NCBI Taxonomy" id="330526"/>
    <lineage>
        <taxon>Eukaryota</taxon>
        <taxon>Fungi</taxon>
        <taxon>Dikarya</taxon>
        <taxon>Ascomycota</taxon>
        <taxon>Pezizomycotina</taxon>
        <taxon>Sordariomycetes</taxon>
        <taxon>Sordariomycetidae</taxon>
        <taxon>Sordariales</taxon>
        <taxon>Podosporaceae</taxon>
        <taxon>Podospora</taxon>
    </lineage>
</organism>
<feature type="region of interest" description="C-terminal hotdog fold" evidence="8">
    <location>
        <begin position="1147"/>
        <end position="1294"/>
    </location>
</feature>
<dbReference type="InterPro" id="IPR013968">
    <property type="entry name" value="PKS_KR"/>
</dbReference>
<dbReference type="Pfam" id="PF23297">
    <property type="entry name" value="ACP_SdgA_C"/>
    <property type="match status" value="1"/>
</dbReference>
<feature type="domain" description="Ketosynthase family 3 (KS3)" evidence="11">
    <location>
        <begin position="5"/>
        <end position="427"/>
    </location>
</feature>
<dbReference type="SMART" id="SM00827">
    <property type="entry name" value="PKS_AT"/>
    <property type="match status" value="1"/>
</dbReference>
<evidence type="ECO:0000256" key="8">
    <source>
        <dbReference type="PROSITE-ProRule" id="PRU01363"/>
    </source>
</evidence>
<dbReference type="CDD" id="cd02440">
    <property type="entry name" value="AdoMet_MTases"/>
    <property type="match status" value="1"/>
</dbReference>
<keyword evidence="2" id="KW-0597">Phosphoprotein</keyword>
<dbReference type="Pfam" id="PF02801">
    <property type="entry name" value="Ketoacyl-synt_C"/>
    <property type="match status" value="1"/>
</dbReference>
<evidence type="ECO:0000256" key="4">
    <source>
        <dbReference type="ARBA" id="ARBA00022857"/>
    </source>
</evidence>
<dbReference type="EMBL" id="JAULSW010000010">
    <property type="protein sequence ID" value="KAK3368459.1"/>
    <property type="molecule type" value="Genomic_DNA"/>
</dbReference>
<feature type="domain" description="Carrier" evidence="10">
    <location>
        <begin position="2534"/>
        <end position="2615"/>
    </location>
</feature>
<dbReference type="SUPFAM" id="SSF50129">
    <property type="entry name" value="GroES-like"/>
    <property type="match status" value="1"/>
</dbReference>
<dbReference type="InterPro" id="IPR020807">
    <property type="entry name" value="PKS_DH"/>
</dbReference>
<evidence type="ECO:0000256" key="9">
    <source>
        <dbReference type="SAM" id="MobiDB-lite"/>
    </source>
</evidence>
<dbReference type="InterPro" id="IPR009081">
    <property type="entry name" value="PP-bd_ACP"/>
</dbReference>
<dbReference type="Gene3D" id="3.40.50.150">
    <property type="entry name" value="Vaccinia Virus protein VP39"/>
    <property type="match status" value="1"/>
</dbReference>
<dbReference type="InterPro" id="IPR020841">
    <property type="entry name" value="PKS_Beta-ketoAc_synthase_dom"/>
</dbReference>
<accession>A0AAE0N3V7</accession>
<name>A0AAE0N3V7_9PEZI</name>
<reference evidence="13" key="1">
    <citation type="journal article" date="2023" name="Mol. Phylogenet. Evol.">
        <title>Genome-scale phylogeny and comparative genomics of the fungal order Sordariales.</title>
        <authorList>
            <person name="Hensen N."/>
            <person name="Bonometti L."/>
            <person name="Westerberg I."/>
            <person name="Brannstrom I.O."/>
            <person name="Guillou S."/>
            <person name="Cros-Aarteil S."/>
            <person name="Calhoun S."/>
            <person name="Haridas S."/>
            <person name="Kuo A."/>
            <person name="Mondo S."/>
            <person name="Pangilinan J."/>
            <person name="Riley R."/>
            <person name="LaButti K."/>
            <person name="Andreopoulos B."/>
            <person name="Lipzen A."/>
            <person name="Chen C."/>
            <person name="Yan M."/>
            <person name="Daum C."/>
            <person name="Ng V."/>
            <person name="Clum A."/>
            <person name="Steindorff A."/>
            <person name="Ohm R.A."/>
            <person name="Martin F."/>
            <person name="Silar P."/>
            <person name="Natvig D.O."/>
            <person name="Lalanne C."/>
            <person name="Gautier V."/>
            <person name="Ament-Velasquez S.L."/>
            <person name="Kruys A."/>
            <person name="Hutchinson M.I."/>
            <person name="Powell A.J."/>
            <person name="Barry K."/>
            <person name="Miller A.N."/>
            <person name="Grigoriev I.V."/>
            <person name="Debuchy R."/>
            <person name="Gladieux P."/>
            <person name="Hiltunen Thoren M."/>
            <person name="Johannesson H."/>
        </authorList>
    </citation>
    <scope>NUCLEOTIDE SEQUENCE</scope>
    <source>
        <strain evidence="13">CBS 232.78</strain>
    </source>
</reference>
<feature type="region of interest" description="N-terminal hotdog fold" evidence="8">
    <location>
        <begin position="983"/>
        <end position="1119"/>
    </location>
</feature>
<dbReference type="InterPro" id="IPR057326">
    <property type="entry name" value="KR_dom"/>
</dbReference>
<dbReference type="PANTHER" id="PTHR43775:SF29">
    <property type="entry name" value="ASPERFURANONE POLYKETIDE SYNTHASE AFOG-RELATED"/>
    <property type="match status" value="1"/>
</dbReference>
<dbReference type="InterPro" id="IPR032821">
    <property type="entry name" value="PKS_assoc"/>
</dbReference>
<dbReference type="CDD" id="cd00833">
    <property type="entry name" value="PKS"/>
    <property type="match status" value="1"/>
</dbReference>
<dbReference type="InterPro" id="IPR016035">
    <property type="entry name" value="Acyl_Trfase/lysoPLipase"/>
</dbReference>
<dbReference type="Pfam" id="PF00109">
    <property type="entry name" value="ketoacyl-synt"/>
    <property type="match status" value="1"/>
</dbReference>
<dbReference type="GO" id="GO:0006633">
    <property type="term" value="P:fatty acid biosynthetic process"/>
    <property type="evidence" value="ECO:0007669"/>
    <property type="project" value="TreeGrafter"/>
</dbReference>
<dbReference type="InterPro" id="IPR049900">
    <property type="entry name" value="PKS_mFAS_DH"/>
</dbReference>
<dbReference type="FunFam" id="3.40.50.720:FF:000209">
    <property type="entry name" value="Polyketide synthase Pks12"/>
    <property type="match status" value="1"/>
</dbReference>
<keyword evidence="7" id="KW-0012">Acyltransferase</keyword>
<keyword evidence="4" id="KW-0521">NADP</keyword>
<keyword evidence="5" id="KW-0560">Oxidoreductase</keyword>
<proteinExistence type="predicted"/>
<keyword evidence="3" id="KW-0808">Transferase</keyword>
<dbReference type="PANTHER" id="PTHR43775">
    <property type="entry name" value="FATTY ACID SYNTHASE"/>
    <property type="match status" value="1"/>
</dbReference>
<gene>
    <name evidence="13" type="ORF">B0H63DRAFT_441708</name>
</gene>
<feature type="domain" description="PKS/mFAS DH" evidence="12">
    <location>
        <begin position="983"/>
        <end position="1294"/>
    </location>
</feature>
<dbReference type="SMART" id="SM00825">
    <property type="entry name" value="PKS_KS"/>
    <property type="match status" value="1"/>
</dbReference>
<dbReference type="InterPro" id="IPR013217">
    <property type="entry name" value="Methyltransf_12"/>
</dbReference>
<evidence type="ECO:0000256" key="5">
    <source>
        <dbReference type="ARBA" id="ARBA00023002"/>
    </source>
</evidence>
<dbReference type="InterPro" id="IPR016039">
    <property type="entry name" value="Thiolase-like"/>
</dbReference>
<dbReference type="SUPFAM" id="SSF53901">
    <property type="entry name" value="Thiolase-like"/>
    <property type="match status" value="1"/>
</dbReference>
<dbReference type="GO" id="GO:0016491">
    <property type="term" value="F:oxidoreductase activity"/>
    <property type="evidence" value="ECO:0007669"/>
    <property type="project" value="UniProtKB-KW"/>
</dbReference>
<dbReference type="InterPro" id="IPR016036">
    <property type="entry name" value="Malonyl_transacylase_ACP-bd"/>
</dbReference>
<dbReference type="Pfam" id="PF08242">
    <property type="entry name" value="Methyltransf_12"/>
    <property type="match status" value="1"/>
</dbReference>
<dbReference type="SMART" id="SM00823">
    <property type="entry name" value="PKS_PP"/>
    <property type="match status" value="1"/>
</dbReference>
<dbReference type="SUPFAM" id="SSF53335">
    <property type="entry name" value="S-adenosyl-L-methionine-dependent methyltransferases"/>
    <property type="match status" value="1"/>
</dbReference>
<evidence type="ECO:0000313" key="13">
    <source>
        <dbReference type="EMBL" id="KAK3368459.1"/>
    </source>
</evidence>
<dbReference type="Pfam" id="PF00698">
    <property type="entry name" value="Acyl_transf_1"/>
    <property type="match status" value="1"/>
</dbReference>
<dbReference type="InterPro" id="IPR020806">
    <property type="entry name" value="PKS_PP-bd"/>
</dbReference>
<dbReference type="SMART" id="SM00822">
    <property type="entry name" value="PKS_KR"/>
    <property type="match status" value="1"/>
</dbReference>
<dbReference type="Proteomes" id="UP001285441">
    <property type="component" value="Unassembled WGS sequence"/>
</dbReference>
<sequence length="2621" mass="283218">MDLALADIAIVGFSFKLPQGVEDDDAFWDVLRERKNLMTEWPESRLKADSFLEKNNKNVRCRGGHFINEDVAAFDAPFFSLTAKEAASMDPLQRWTLEAAYRAFEKAGMPLSNLRDSQTAVFSASMTEDWARMTGMDPDNADRTAVTGTVASIIPNRLSFYFGLHGPSVHVDTACSGSLAALDMACKALRDGDASAALVTGSNLILDPAVFQMLSSQNFLSPSSLCYSFDHRADGYARGEGIIAVVLKPVRAALRDGDMIRAVIRATGSNQDGHTPGLTQPSPQAQEDLIRHVHNKAGLPLKQTRYFEAHGTGTPVGDPIEMKAIGRVFRENRSAQEPLYVGSVKANIGHLEGASGLAGVLKSILILEKGIIPPQANFETINPTMDAGFYNLAVPTENTPWPTHGVRRISVNSFGFGGSNTHVILDDALHYLEARGLVGNHCTEALPAQTPHLSEHPVHGTNGHRHGEGLSGTPSTEAVVAEGLPKLLVWSAADEKATKRTAAGYEAFYASNIVSRPGMSSAAQKLDRLAWTLSERRSHLLWRAYAVVDDLKQATLSAAKPIRSSAEVGLAFVFTGQGAQYVDMAWDLVRYPVFAEWLRRIDATYAGLGCQWSIFDELRSSGNIDKPEYSQPLSTAIQIALVELLESFGVVPKAVVGHSSGEIAAAYTIGALSLESACKVSYFRGQLAGKLRTAQAASSPGAMLSINLAEDQVDSYLASTGADTDKLTIACVNSPLNCTLSGSEAAIDALKTQADRDGIFAAKLKTGVAYHSDAMLAIADSYKRLMGAMKGAPGQRNVAVMVSSVTGRVVRSCAALADAQYWVDNMVSRVRFADALRVLAQQSSAPETCVGNITDLVEIGPHAALKRPVQDTMSVGGGKNKSSSSSKIRYSSALCRGSSATQTTLQLMGTLFCLGHAVSIKSINQPGTIGAQGDRVNGNHANGSHTPQPFLVDCPPYPFDHSQRYWAESRISRDFRLREPVSGETLGMRVTDWNPLAPRWRAFLCTETTPWIAHHVVSKTMLYPAAGMLLMAIEAVQQQMAREVAGYLVKEARFVSPIVVRETWEDRVEVQTLLRPARRQQHEKEAAWFDVVVMSYSRDDGGRWTECCTASIQVEYADAARVDGGRDRQLADDAIREQYLRASRTCTLPVDKQAFYQDAAKAGLAWGPWFQTLRDVAWDSTAVAVACTDASGAAGYGTTSLAHPALLDAIFHVLRAAAGQQPVTNVPVRLADAWFAASGWQPQQTGSIRLMGIAKAKKAGTGERGSVYALADNGSVLCAIREAETAAVSTGDDAGGEGSSSTREVNKERTLLHSVEWKPQLSLLDKQDLARLCRADTFTKDEGPIKVARKKLCAVLELATARALAGLDSETIAQMRESLRRHVDWMRHYVGGMSAAQREEAATSSDASLEARFCEVETLLPAWKLYTVVARNLPAILADEVDPLQVIFETDLAAIFYKDLFENSCADGRLASFLDLAAHENPALRILEVGAGTGGVTGHVIRAFQDRETRTGAPSFAEYAYTDISPMFLEGAKKRWPELQGRMTFKTLDLEKDVAKQGSFELGSYDLIVAGSVLHATVDLEGTLRNVRKALRPGGRLVLLEVIDPDDIATNFWTGLVPGWWVAHEDWRPYSAAVPESQWDTSLKATGFSGNDLILRDYQDDACHFLSIIVSTAVADEHTDGCAAAPAAAPTAPKQQPTPDLVVIVDDTCSQQVHLAHELVQALNSSERRPSQQQVRVCAFSQDGLSEVDLAARNTPVICLAEVNKPQLTSLSSDGFRCLQHLVKHASKMLWVTAAATGSQHPHHGAAQGFLRTIRCEQPIGHVVTLTIEGQSNATTNAQHIASVFSDAFDSSSPEVEYVVRQGQILTGRAVKDPEGNDTLRSLLVPRLQHRAWRDAPSALKLDVGAPGTLDSLHFVEDSEHESELGPQEVEIEAKAWGLNFRDVLIALGREEGNGLGADCAGIVTRVGRDCRSSIQPGDRVCMVAEGCMRQFPRAHQGRVRRIPDSLSMESAASVLVPGLTAYYCLVDVANVQKGEWVLVHAAAGSTGQMAVRIAQMLGARVLATTSSPEKRQFLAETFGIPDDHILNSRTTSFARGVMRATGGRGVDCVLNSLSGDGLRASWECMAPFGRFVDIGLADINANSGLPMSMFSKNVSFRAVHLMWLTADVTARLLENTMRLLADGTLQPPQPLHLFRLPDLEKAFRFLQGGKNIGRIVIMPRGDDVVPQFVVERRSYTFDKDASYLIAGGFGGLGRAILKWMASRGAKHFIVPSRSGATSKAAAELVARLSACGVRVFAPKCDVSSRPDLANMLAEREASKMPPIKGCINASMVLQDAIFENMTFSQWDLTMRSKADTAWNLHSLLPRDLDFFVLLSSLAGVIGQSSSANYSAGCAFQDALAHHRVAVCGEKALSIDVGWIGNIGIIAETAAYQRRRQADQDLQTIDDAELLALLTLACDQANPLAQPPHSAPGQVLFGLRTPADFLVRGDKPLPQLERPLLAAFSYVPDIANIPSPAAAAAQSDQPGTLFRQATDADGHMQAVLRALAGKLAAAMSISAEDIEPSKPLSSYGVDSLMAVELRNWISREFSATLAVFDIMGGAPISSVAKLVVQRSTIKSGE</sequence>
<dbReference type="InterPro" id="IPR014030">
    <property type="entry name" value="Ketoacyl_synth_N"/>
</dbReference>
<dbReference type="GO" id="GO:0030639">
    <property type="term" value="P:polyketide biosynthetic process"/>
    <property type="evidence" value="ECO:0007669"/>
    <property type="project" value="UniProtKB-ARBA"/>
</dbReference>
<dbReference type="InterPro" id="IPR020843">
    <property type="entry name" value="ER"/>
</dbReference>
<dbReference type="Gene3D" id="3.10.129.110">
    <property type="entry name" value="Polyketide synthase dehydratase"/>
    <property type="match status" value="1"/>
</dbReference>
<dbReference type="PROSITE" id="PS52019">
    <property type="entry name" value="PKS_MFAS_DH"/>
    <property type="match status" value="1"/>
</dbReference>
<dbReference type="SUPFAM" id="SSF47336">
    <property type="entry name" value="ACP-like"/>
    <property type="match status" value="1"/>
</dbReference>
<evidence type="ECO:0000256" key="2">
    <source>
        <dbReference type="ARBA" id="ARBA00022553"/>
    </source>
</evidence>
<dbReference type="Gene3D" id="3.40.366.10">
    <property type="entry name" value="Malonyl-Coenzyme A Acyl Carrier Protein, domain 2"/>
    <property type="match status" value="1"/>
</dbReference>
<evidence type="ECO:0000256" key="3">
    <source>
        <dbReference type="ARBA" id="ARBA00022679"/>
    </source>
</evidence>
<reference evidence="13" key="2">
    <citation type="submission" date="2023-06" db="EMBL/GenBank/DDBJ databases">
        <authorList>
            <consortium name="Lawrence Berkeley National Laboratory"/>
            <person name="Haridas S."/>
            <person name="Hensen N."/>
            <person name="Bonometti L."/>
            <person name="Westerberg I."/>
            <person name="Brannstrom I.O."/>
            <person name="Guillou S."/>
            <person name="Cros-Aarteil S."/>
            <person name="Calhoun S."/>
            <person name="Kuo A."/>
            <person name="Mondo S."/>
            <person name="Pangilinan J."/>
            <person name="Riley R."/>
            <person name="LaButti K."/>
            <person name="Andreopoulos B."/>
            <person name="Lipzen A."/>
            <person name="Chen C."/>
            <person name="Yanf M."/>
            <person name="Daum C."/>
            <person name="Ng V."/>
            <person name="Clum A."/>
            <person name="Steindorff A."/>
            <person name="Ohm R."/>
            <person name="Martin F."/>
            <person name="Silar P."/>
            <person name="Natvig D."/>
            <person name="Lalanne C."/>
            <person name="Gautier V."/>
            <person name="Ament-velasquez S.L."/>
            <person name="Kruys A."/>
            <person name="Hutchinson M.I."/>
            <person name="Powell A.J."/>
            <person name="Barry K."/>
            <person name="Miller A.N."/>
            <person name="Grigoriev I.V."/>
            <person name="Debuchy R."/>
            <person name="Gladieux P."/>
            <person name="Thoren M.H."/>
            <person name="Johannesson H."/>
        </authorList>
    </citation>
    <scope>NUCLEOTIDE SEQUENCE</scope>
    <source>
        <strain evidence="13">CBS 232.78</strain>
    </source>
</reference>
<keyword evidence="1" id="KW-0596">Phosphopantetheine</keyword>
<evidence type="ECO:0000256" key="7">
    <source>
        <dbReference type="ARBA" id="ARBA00023315"/>
    </source>
</evidence>
<dbReference type="Pfam" id="PF08659">
    <property type="entry name" value="KR"/>
    <property type="match status" value="1"/>
</dbReference>
<comment type="caution">
    <text evidence="13">The sequence shown here is derived from an EMBL/GenBank/DDBJ whole genome shotgun (WGS) entry which is preliminary data.</text>
</comment>
<evidence type="ECO:0000259" key="10">
    <source>
        <dbReference type="PROSITE" id="PS50075"/>
    </source>
</evidence>
<dbReference type="GO" id="GO:0004312">
    <property type="term" value="F:fatty acid synthase activity"/>
    <property type="evidence" value="ECO:0007669"/>
    <property type="project" value="TreeGrafter"/>
</dbReference>
<evidence type="ECO:0000259" key="12">
    <source>
        <dbReference type="PROSITE" id="PS52019"/>
    </source>
</evidence>
<evidence type="ECO:0000256" key="6">
    <source>
        <dbReference type="ARBA" id="ARBA00023268"/>
    </source>
</evidence>
<dbReference type="InterPro" id="IPR050091">
    <property type="entry name" value="PKS_NRPS_Biosynth_Enz"/>
</dbReference>
<dbReference type="InterPro" id="IPR049552">
    <property type="entry name" value="PKS_DH_N"/>
</dbReference>
<dbReference type="SMART" id="SM00826">
    <property type="entry name" value="PKS_DH"/>
    <property type="match status" value="1"/>
</dbReference>
<dbReference type="Pfam" id="PF14765">
    <property type="entry name" value="PS-DH"/>
    <property type="match status" value="1"/>
</dbReference>
<dbReference type="Gene3D" id="3.40.50.720">
    <property type="entry name" value="NAD(P)-binding Rossmann-like Domain"/>
    <property type="match status" value="2"/>
</dbReference>
<dbReference type="Gene3D" id="1.10.1200.10">
    <property type="entry name" value="ACP-like"/>
    <property type="match status" value="1"/>
</dbReference>
<keyword evidence="6" id="KW-0511">Multifunctional enzyme</keyword>
<dbReference type="PROSITE" id="PS50075">
    <property type="entry name" value="CARRIER"/>
    <property type="match status" value="1"/>
</dbReference>
<dbReference type="SUPFAM" id="SSF51735">
    <property type="entry name" value="NAD(P)-binding Rossmann-fold domains"/>
    <property type="match status" value="2"/>
</dbReference>
<dbReference type="InterPro" id="IPR001227">
    <property type="entry name" value="Ac_transferase_dom_sf"/>
</dbReference>
<dbReference type="SMART" id="SM00829">
    <property type="entry name" value="PKS_ER"/>
    <property type="match status" value="1"/>
</dbReference>
<dbReference type="InterPro" id="IPR049551">
    <property type="entry name" value="PKS_DH_C"/>
</dbReference>
<dbReference type="Pfam" id="PF13602">
    <property type="entry name" value="ADH_zinc_N_2"/>
    <property type="match status" value="1"/>
</dbReference>
<dbReference type="Pfam" id="PF08240">
    <property type="entry name" value="ADH_N"/>
    <property type="match status" value="1"/>
</dbReference>
<dbReference type="Pfam" id="PF21089">
    <property type="entry name" value="PKS_DH_N"/>
    <property type="match status" value="1"/>
</dbReference>
<dbReference type="Gene3D" id="3.40.47.10">
    <property type="match status" value="1"/>
</dbReference>